<sequence length="252" mass="29046">MPVKIWDTSPHGLTSVIVTNWDIRITAEERRREAEDLDRELDVVLDRALAQVRNHAVRTVPPEFVRAWAFGTALGESNVTKNPALVNEIPQLLWRALARKVRLGARSDGTTDTEWVDLRPQRASEPRREGGRLDHFEMCRWLAEQSLSEATTTFGGSIRNVWQMLERPTLRPLVVRSALLDWLRQLPPHVRNELTQPSTFAELMKRLRSRWPDRGPGSAKRPVHYTRDELRVEIQVVLKGFVPLESREVETT</sequence>
<evidence type="ECO:0000313" key="2">
    <source>
        <dbReference type="Proteomes" id="UP000193285"/>
    </source>
</evidence>
<gene>
    <name evidence="1" type="ORF">AWB90_20110</name>
</gene>
<evidence type="ECO:0000313" key="1">
    <source>
        <dbReference type="EMBL" id="ORW41609.1"/>
    </source>
</evidence>
<dbReference type="RefSeq" id="WP_085245745.1">
    <property type="nucleotide sequence ID" value="NZ_LQPN01000063.1"/>
</dbReference>
<dbReference type="AlphaFoldDB" id="A0A1X2A642"/>
<accession>A0A1X2A642</accession>
<name>A0A1X2A642_9MYCO</name>
<comment type="caution">
    <text evidence="1">The sequence shown here is derived from an EMBL/GenBank/DDBJ whole genome shotgun (WGS) entry which is preliminary data.</text>
</comment>
<dbReference type="Proteomes" id="UP000193285">
    <property type="component" value="Unassembled WGS sequence"/>
</dbReference>
<protein>
    <submittedName>
        <fullName evidence="1">Uncharacterized protein</fullName>
    </submittedName>
</protein>
<reference evidence="1 2" key="1">
    <citation type="journal article" date="2015" name="Emerg. Microbes Infect.">
        <title>Characterization of 17 strains belonging to the Mycobacterium simiae complex and description of Mycobacterium paraense sp. nov.</title>
        <authorList>
            <person name="Fusco da Costa A.R."/>
            <person name="Fedrizzi T."/>
            <person name="Lopes M.L."/>
            <person name="Pecorari M."/>
            <person name="Oliveira da Costa W.L."/>
            <person name="Giacobazzi E."/>
            <person name="da Costa Bahia J.R."/>
            <person name="De Sanctis V."/>
            <person name="Batista Lima K.V."/>
            <person name="Bertorelli R."/>
            <person name="Grottola A."/>
            <person name="Fabio A."/>
            <person name="Mariottini A."/>
            <person name="Ferretti P."/>
            <person name="Di Leva F."/>
            <person name="Fregni Serpini G."/>
            <person name="Tagliazucchi S."/>
            <person name="Rumpianesi F."/>
            <person name="Jousson O."/>
            <person name="Segata N."/>
            <person name="Tortoli E."/>
        </authorList>
    </citation>
    <scope>NUCLEOTIDE SEQUENCE [LARGE SCALE GENOMIC DNA]</scope>
    <source>
        <strain evidence="1 2">IEC33</strain>
    </source>
</reference>
<organism evidence="1 2">
    <name type="scientific">Mycobacterium paraense</name>
    <dbReference type="NCBI Taxonomy" id="767916"/>
    <lineage>
        <taxon>Bacteria</taxon>
        <taxon>Bacillati</taxon>
        <taxon>Actinomycetota</taxon>
        <taxon>Actinomycetes</taxon>
        <taxon>Mycobacteriales</taxon>
        <taxon>Mycobacteriaceae</taxon>
        <taxon>Mycobacterium</taxon>
        <taxon>Mycobacterium simiae complex</taxon>
    </lineage>
</organism>
<dbReference type="EMBL" id="LQPN01000063">
    <property type="protein sequence ID" value="ORW41609.1"/>
    <property type="molecule type" value="Genomic_DNA"/>
</dbReference>
<proteinExistence type="predicted"/>